<gene>
    <name evidence="1" type="ORF">SCLTRI_LOCUS9336</name>
</gene>
<dbReference type="AlphaFoldDB" id="A0A8H2ZS25"/>
<accession>A0A8H2ZS25</accession>
<name>A0A8H2ZS25_9HELO</name>
<keyword evidence="2" id="KW-1185">Reference proteome</keyword>
<evidence type="ECO:0000313" key="2">
    <source>
        <dbReference type="Proteomes" id="UP000624404"/>
    </source>
</evidence>
<proteinExistence type="predicted"/>
<dbReference type="OrthoDB" id="3513340at2759"/>
<evidence type="ECO:0000313" key="1">
    <source>
        <dbReference type="EMBL" id="CAD6450241.1"/>
    </source>
</evidence>
<dbReference type="Proteomes" id="UP000624404">
    <property type="component" value="Unassembled WGS sequence"/>
</dbReference>
<sequence length="87" mass="10250">MRIIPRNKLRELVTDILKINAQNQKWLVNAWENEFDDLDIEYDGDANEDDPHALVVFMDEKSPITHRVLICDMGGSNESIRKYFKEK</sequence>
<organism evidence="1 2">
    <name type="scientific">Sclerotinia trifoliorum</name>
    <dbReference type="NCBI Taxonomy" id="28548"/>
    <lineage>
        <taxon>Eukaryota</taxon>
        <taxon>Fungi</taxon>
        <taxon>Dikarya</taxon>
        <taxon>Ascomycota</taxon>
        <taxon>Pezizomycotina</taxon>
        <taxon>Leotiomycetes</taxon>
        <taxon>Helotiales</taxon>
        <taxon>Sclerotiniaceae</taxon>
        <taxon>Sclerotinia</taxon>
    </lineage>
</organism>
<comment type="caution">
    <text evidence="1">The sequence shown here is derived from an EMBL/GenBank/DDBJ whole genome shotgun (WGS) entry which is preliminary data.</text>
</comment>
<dbReference type="EMBL" id="CAJHIA010000034">
    <property type="protein sequence ID" value="CAD6450241.1"/>
    <property type="molecule type" value="Genomic_DNA"/>
</dbReference>
<reference evidence="1" key="1">
    <citation type="submission" date="2020-10" db="EMBL/GenBank/DDBJ databases">
        <authorList>
            <person name="Kusch S."/>
        </authorList>
    </citation>
    <scope>NUCLEOTIDE SEQUENCE</scope>
    <source>
        <strain evidence="1">SwB9</strain>
    </source>
</reference>
<protein>
    <submittedName>
        <fullName evidence="1">8d4a970a-aaab-4329-badb-0b88011bf5b9</fullName>
    </submittedName>
</protein>